<proteinExistence type="predicted"/>
<dbReference type="Proteomes" id="UP000001931">
    <property type="component" value="Chromosome"/>
</dbReference>
<evidence type="ECO:0000313" key="2">
    <source>
        <dbReference type="Proteomes" id="UP000001931"/>
    </source>
</evidence>
<sequence>MITDFTFKNLKIYQKYLTIKKIFFKNKFFFQELHLNSYSSTVFFGLFLKNIHKVDFIVIWDICIV</sequence>
<dbReference type="EMBL" id="CP000102">
    <property type="protein sequence ID" value="ABC57164.1"/>
    <property type="molecule type" value="Genomic_DNA"/>
</dbReference>
<keyword evidence="2" id="KW-1185">Reference proteome</keyword>
<accession>Q2NG89</accession>
<dbReference type="KEGG" id="mst:Msp_0771"/>
<dbReference type="HOGENOM" id="CLU_2839433_0_0_2"/>
<evidence type="ECO:0000313" key="1">
    <source>
        <dbReference type="EMBL" id="ABC57164.1"/>
    </source>
</evidence>
<protein>
    <submittedName>
        <fullName evidence="1">Uncharacterized protein</fullName>
    </submittedName>
</protein>
<name>Q2NG89_METST</name>
<gene>
    <name evidence="1" type="ordered locus">Msp_0771</name>
</gene>
<organism evidence="1 2">
    <name type="scientific">Methanosphaera stadtmanae (strain ATCC 43021 / DSM 3091 / JCM 11832 / MCB-3)</name>
    <dbReference type="NCBI Taxonomy" id="339860"/>
    <lineage>
        <taxon>Archaea</taxon>
        <taxon>Methanobacteriati</taxon>
        <taxon>Methanobacteriota</taxon>
        <taxon>Methanomada group</taxon>
        <taxon>Methanobacteria</taxon>
        <taxon>Methanobacteriales</taxon>
        <taxon>Methanobacteriaceae</taxon>
        <taxon>Methanosphaera</taxon>
    </lineage>
</organism>
<reference evidence="1 2" key="1">
    <citation type="journal article" date="2006" name="J. Bacteriol.">
        <title>The genome sequence of Methanosphaera stadtmanae reveals why this human intestinal archaeon is restricted to methanol and H2 for methane formation and ATP synthesis.</title>
        <authorList>
            <person name="Fricke W.F."/>
            <person name="Seedorf H."/>
            <person name="Henne A."/>
            <person name="Kruer M."/>
            <person name="Liesegang H."/>
            <person name="Hedderich R."/>
            <person name="Gottschalk G."/>
            <person name="Thauer R.K."/>
        </authorList>
    </citation>
    <scope>NUCLEOTIDE SEQUENCE [LARGE SCALE GENOMIC DNA]</scope>
    <source>
        <strain evidence="2">ATCC 43021 / DSM 3091 / JCM 11832 / MCB-3</strain>
    </source>
</reference>
<dbReference type="AlphaFoldDB" id="Q2NG89"/>